<gene>
    <name evidence="1" type="ORF">SAMN06273570_1162</name>
</gene>
<proteinExistence type="predicted"/>
<protein>
    <submittedName>
        <fullName evidence="1">Uncharacterized protein</fullName>
    </submittedName>
</protein>
<reference evidence="2" key="1">
    <citation type="submission" date="2017-09" db="EMBL/GenBank/DDBJ databases">
        <authorList>
            <person name="Varghese N."/>
            <person name="Submissions S."/>
        </authorList>
    </citation>
    <scope>NUCLEOTIDE SEQUENCE [LARGE SCALE GENOMIC DNA]</scope>
    <source>
        <strain evidence="2">JKS000234</strain>
    </source>
</reference>
<dbReference type="Proteomes" id="UP000219271">
    <property type="component" value="Unassembled WGS sequence"/>
</dbReference>
<sequence length="38" mass="4388">MNGDPISAWLCRVRINAHLLDLLQQKRPQLSEIAFQIV</sequence>
<evidence type="ECO:0000313" key="2">
    <source>
        <dbReference type="Proteomes" id="UP000219271"/>
    </source>
</evidence>
<dbReference type="EMBL" id="OCMY01000001">
    <property type="protein sequence ID" value="SOD36848.1"/>
    <property type="molecule type" value="Genomic_DNA"/>
</dbReference>
<name>A0A286BRU9_9GAMM</name>
<keyword evidence="2" id="KW-1185">Reference proteome</keyword>
<evidence type="ECO:0000313" key="1">
    <source>
        <dbReference type="EMBL" id="SOD36848.1"/>
    </source>
</evidence>
<accession>A0A286BRU9</accession>
<organism evidence="1 2">
    <name type="scientific">Candidatus Pantoea floridensis</name>
    <dbReference type="NCBI Taxonomy" id="1938870"/>
    <lineage>
        <taxon>Bacteria</taxon>
        <taxon>Pseudomonadati</taxon>
        <taxon>Pseudomonadota</taxon>
        <taxon>Gammaproteobacteria</taxon>
        <taxon>Enterobacterales</taxon>
        <taxon>Erwiniaceae</taxon>
        <taxon>Pantoea</taxon>
    </lineage>
</organism>
<dbReference type="AlphaFoldDB" id="A0A286BRU9"/>